<proteinExistence type="predicted"/>
<evidence type="ECO:0000259" key="2">
    <source>
        <dbReference type="Pfam" id="PF26603"/>
    </source>
</evidence>
<evidence type="ECO:0000313" key="4">
    <source>
        <dbReference type="Proteomes" id="UP000500843"/>
    </source>
</evidence>
<feature type="domain" description="DUF8188" evidence="2">
    <location>
        <begin position="45"/>
        <end position="203"/>
    </location>
</feature>
<dbReference type="Pfam" id="PF26603">
    <property type="entry name" value="DUF8188"/>
    <property type="match status" value="1"/>
</dbReference>
<protein>
    <recommendedName>
        <fullName evidence="2">DUF8188 domain-containing protein</fullName>
    </recommendedName>
</protein>
<feature type="transmembrane region" description="Helical" evidence="1">
    <location>
        <begin position="7"/>
        <end position="29"/>
    </location>
</feature>
<evidence type="ECO:0000313" key="3">
    <source>
        <dbReference type="EMBL" id="QKH89316.1"/>
    </source>
</evidence>
<dbReference type="InterPro" id="IPR058501">
    <property type="entry name" value="DUF8188"/>
</dbReference>
<keyword evidence="1" id="KW-1133">Transmembrane helix</keyword>
<keyword evidence="1" id="KW-0472">Membrane</keyword>
<organism evidence="3 4">
    <name type="scientific">Prevotella melaninogenica</name>
    <dbReference type="NCBI Taxonomy" id="28132"/>
    <lineage>
        <taxon>Bacteria</taxon>
        <taxon>Pseudomonadati</taxon>
        <taxon>Bacteroidota</taxon>
        <taxon>Bacteroidia</taxon>
        <taxon>Bacteroidales</taxon>
        <taxon>Prevotellaceae</taxon>
        <taxon>Prevotella</taxon>
    </lineage>
</organism>
<name>A0A7D4KE87_9BACT</name>
<dbReference type="RefSeq" id="WP_004361528.1">
    <property type="nucleotide sequence ID" value="NZ_CP054011.1"/>
</dbReference>
<sequence>MMTKVKFIGFIPWVTIGGIIGSLFIVPMMPKIVDALYYKDKYNNDASQVYQKYIDSCFTIKVVMPSYKSDKVLHNCDKERFPLGERFKVTYDSKKYFSNPSADYCIFFCSEYNKCMNIISFQNVDGNYWGKEVVLTINRDDMNNPEYGTKDNPVPVLKAVGVSEPIWFSGKDTDSVFMDNFYRNNVINYLKYKMPKEEFERRFKTKNR</sequence>
<keyword evidence="1" id="KW-0812">Transmembrane</keyword>
<dbReference type="AlphaFoldDB" id="A0A7D4KE87"/>
<dbReference type="EMBL" id="CP054011">
    <property type="protein sequence ID" value="QKH89316.1"/>
    <property type="molecule type" value="Genomic_DNA"/>
</dbReference>
<gene>
    <name evidence="3" type="ORF">FIU21_10435</name>
</gene>
<accession>A0A7D4KE87</accession>
<reference evidence="3 4" key="1">
    <citation type="submission" date="2020-05" db="EMBL/GenBank/DDBJ databases">
        <title>FDA dAtabase for Regulatory Grade micrObial Sequences (FDA-ARGOS): Supporting development and validation of Infectious Disease Dx tests.</title>
        <authorList>
            <person name="Moreno J."/>
            <person name="Tallon L."/>
            <person name="Sadzewicz L."/>
            <person name="Zhao X."/>
            <person name="Vavikolanu K."/>
            <person name="Mehta A."/>
            <person name="Aluvathingal J."/>
            <person name="Nadendla S."/>
            <person name="Myers T."/>
            <person name="Yan Y."/>
            <person name="Sichtig H."/>
        </authorList>
    </citation>
    <scope>NUCLEOTIDE SEQUENCE [LARGE SCALE GENOMIC DNA]</scope>
    <source>
        <strain evidence="3 4">FDAARGOS_760</strain>
    </source>
</reference>
<dbReference type="Proteomes" id="UP000500843">
    <property type="component" value="Chromosome 2"/>
</dbReference>
<evidence type="ECO:0000256" key="1">
    <source>
        <dbReference type="SAM" id="Phobius"/>
    </source>
</evidence>